<reference evidence="2 3" key="1">
    <citation type="journal article" date="2016" name="Mol. Biol. Evol.">
        <title>Comparative Genomics of Early-Diverging Mushroom-Forming Fungi Provides Insights into the Origins of Lignocellulose Decay Capabilities.</title>
        <authorList>
            <person name="Nagy L.G."/>
            <person name="Riley R."/>
            <person name="Tritt A."/>
            <person name="Adam C."/>
            <person name="Daum C."/>
            <person name="Floudas D."/>
            <person name="Sun H."/>
            <person name="Yadav J.S."/>
            <person name="Pangilinan J."/>
            <person name="Larsson K.H."/>
            <person name="Matsuura K."/>
            <person name="Barry K."/>
            <person name="Labutti K."/>
            <person name="Kuo R."/>
            <person name="Ohm R.A."/>
            <person name="Bhattacharya S.S."/>
            <person name="Shirouzu T."/>
            <person name="Yoshinaga Y."/>
            <person name="Martin F.M."/>
            <person name="Grigoriev I.V."/>
            <person name="Hibbett D.S."/>
        </authorList>
    </citation>
    <scope>NUCLEOTIDE SEQUENCE [LARGE SCALE GENOMIC DNA]</scope>
    <source>
        <strain evidence="2 3">CBS 109695</strain>
    </source>
</reference>
<evidence type="ECO:0000313" key="3">
    <source>
        <dbReference type="Proteomes" id="UP000076532"/>
    </source>
</evidence>
<feature type="compositionally biased region" description="Basic residues" evidence="1">
    <location>
        <begin position="53"/>
        <end position="63"/>
    </location>
</feature>
<name>A0A166D7L8_9AGAM</name>
<sequence length="115" mass="13218">MKLMDIDSDTLGIPNTLRRVRDAIRGRVRANREDLSGSVLLKQMDTAREKWGRARKKGSKKPKVKMEDLEIDEEDDGDEEFKPKLHDEGGGEGNKKEHRKAPPRASPQQRNRKSR</sequence>
<dbReference type="EMBL" id="KV417618">
    <property type="protein sequence ID" value="KZP14409.1"/>
    <property type="molecule type" value="Genomic_DNA"/>
</dbReference>
<keyword evidence="3" id="KW-1185">Reference proteome</keyword>
<evidence type="ECO:0000313" key="2">
    <source>
        <dbReference type="EMBL" id="KZP14409.1"/>
    </source>
</evidence>
<feature type="region of interest" description="Disordered" evidence="1">
    <location>
        <begin position="44"/>
        <end position="115"/>
    </location>
</feature>
<accession>A0A166D7L8</accession>
<dbReference type="Proteomes" id="UP000076532">
    <property type="component" value="Unassembled WGS sequence"/>
</dbReference>
<feature type="compositionally biased region" description="Basic and acidic residues" evidence="1">
    <location>
        <begin position="80"/>
        <end position="95"/>
    </location>
</feature>
<dbReference type="AlphaFoldDB" id="A0A166D7L8"/>
<feature type="compositionally biased region" description="Acidic residues" evidence="1">
    <location>
        <begin position="69"/>
        <end position="79"/>
    </location>
</feature>
<organism evidence="2 3">
    <name type="scientific">Athelia psychrophila</name>
    <dbReference type="NCBI Taxonomy" id="1759441"/>
    <lineage>
        <taxon>Eukaryota</taxon>
        <taxon>Fungi</taxon>
        <taxon>Dikarya</taxon>
        <taxon>Basidiomycota</taxon>
        <taxon>Agaricomycotina</taxon>
        <taxon>Agaricomycetes</taxon>
        <taxon>Agaricomycetidae</taxon>
        <taxon>Atheliales</taxon>
        <taxon>Atheliaceae</taxon>
        <taxon>Athelia</taxon>
    </lineage>
</organism>
<gene>
    <name evidence="2" type="ORF">FIBSPDRAFT_959733</name>
</gene>
<evidence type="ECO:0000256" key="1">
    <source>
        <dbReference type="SAM" id="MobiDB-lite"/>
    </source>
</evidence>
<protein>
    <submittedName>
        <fullName evidence="2">Uncharacterized protein</fullName>
    </submittedName>
</protein>
<proteinExistence type="predicted"/>